<accession>A0A1G2JG99</accession>
<dbReference type="EMBL" id="MHPP01000004">
    <property type="protein sequence ID" value="OGZ85288.1"/>
    <property type="molecule type" value="Genomic_DNA"/>
</dbReference>
<reference evidence="1 2" key="1">
    <citation type="journal article" date="2016" name="Nat. Commun.">
        <title>Thousands of microbial genomes shed light on interconnected biogeochemical processes in an aquifer system.</title>
        <authorList>
            <person name="Anantharaman K."/>
            <person name="Brown C.T."/>
            <person name="Hug L.A."/>
            <person name="Sharon I."/>
            <person name="Castelle C.J."/>
            <person name="Probst A.J."/>
            <person name="Thomas B.C."/>
            <person name="Singh A."/>
            <person name="Wilkins M.J."/>
            <person name="Karaoz U."/>
            <person name="Brodie E.L."/>
            <person name="Williams K.H."/>
            <person name="Hubbard S.S."/>
            <person name="Banfield J.F."/>
        </authorList>
    </citation>
    <scope>NUCLEOTIDE SEQUENCE [LARGE SCALE GENOMIC DNA]</scope>
</reference>
<dbReference type="Proteomes" id="UP000177751">
    <property type="component" value="Unassembled WGS sequence"/>
</dbReference>
<evidence type="ECO:0000313" key="2">
    <source>
        <dbReference type="Proteomes" id="UP000177751"/>
    </source>
</evidence>
<dbReference type="STRING" id="1802229.A2401_00950"/>
<gene>
    <name evidence="1" type="ORF">A2401_00950</name>
</gene>
<proteinExistence type="predicted"/>
<dbReference type="AlphaFoldDB" id="A0A1G2JG99"/>
<evidence type="ECO:0000313" key="1">
    <source>
        <dbReference type="EMBL" id="OGZ85288.1"/>
    </source>
</evidence>
<organism evidence="1 2">
    <name type="scientific">Candidatus Staskawiczbacteria bacterium RIFOXYC1_FULL_38_18</name>
    <dbReference type="NCBI Taxonomy" id="1802229"/>
    <lineage>
        <taxon>Bacteria</taxon>
        <taxon>Candidatus Staskawicziibacteriota</taxon>
    </lineage>
</organism>
<name>A0A1G2JG99_9BACT</name>
<protein>
    <submittedName>
        <fullName evidence="1">Uncharacterized protein</fullName>
    </submittedName>
</protein>
<sequence length="117" mass="13640">MENIKEKIEDKIIDLINRGAGGRLIIYKPDNLDKDLMVEKRGDYKKNPISFKIYVKKDFSLKKDIIPDENFYLIGADFDVVEQDIEDEIFIAPTLNFKKILINKNDLGKFLMDKLGK</sequence>
<comment type="caution">
    <text evidence="1">The sequence shown here is derived from an EMBL/GenBank/DDBJ whole genome shotgun (WGS) entry which is preliminary data.</text>
</comment>